<evidence type="ECO:0000259" key="10">
    <source>
        <dbReference type="Pfam" id="PF22379"/>
    </source>
</evidence>
<reference evidence="11 12" key="1">
    <citation type="submission" date="2017-03" db="EMBL/GenBank/DDBJ databases">
        <title>Genomes of endolithic fungi from Antarctica.</title>
        <authorList>
            <person name="Coleine C."/>
            <person name="Masonjones S."/>
            <person name="Stajich J.E."/>
        </authorList>
    </citation>
    <scope>NUCLEOTIDE SEQUENCE [LARGE SCALE GENOMIC DNA]</scope>
    <source>
        <strain evidence="11 12">CCFEE 5187</strain>
    </source>
</reference>
<evidence type="ECO:0000256" key="5">
    <source>
        <dbReference type="ARBA" id="ARBA00022771"/>
    </source>
</evidence>
<dbReference type="Gene3D" id="2.40.50.140">
    <property type="entry name" value="Nucleic acid-binding proteins"/>
    <property type="match status" value="1"/>
</dbReference>
<evidence type="ECO:0000259" key="9">
    <source>
        <dbReference type="Pfam" id="PF09329"/>
    </source>
</evidence>
<dbReference type="GO" id="GO:0003688">
    <property type="term" value="F:DNA replication origin binding"/>
    <property type="evidence" value="ECO:0007669"/>
    <property type="project" value="TreeGrafter"/>
</dbReference>
<dbReference type="FunFam" id="2.40.50.140:FF:000174">
    <property type="entry name" value="DNA replication licensing factor mcm10"/>
    <property type="match status" value="1"/>
</dbReference>
<dbReference type="EMBL" id="NAJN01000191">
    <property type="protein sequence ID" value="TKA77367.1"/>
    <property type="molecule type" value="Genomic_DNA"/>
</dbReference>
<proteinExistence type="inferred from homology"/>
<keyword evidence="12" id="KW-1185">Reference proteome</keyword>
<dbReference type="GO" id="GO:0008270">
    <property type="term" value="F:zinc ion binding"/>
    <property type="evidence" value="ECO:0007669"/>
    <property type="project" value="UniProtKB-KW"/>
</dbReference>
<feature type="compositionally biased region" description="Polar residues" evidence="8">
    <location>
        <begin position="282"/>
        <end position="298"/>
    </location>
</feature>
<accession>A0A4U0XM28</accession>
<keyword evidence="7" id="KW-0539">Nucleus</keyword>
<feature type="region of interest" description="Disordered" evidence="8">
    <location>
        <begin position="185"/>
        <end position="346"/>
    </location>
</feature>
<evidence type="ECO:0000256" key="7">
    <source>
        <dbReference type="ARBA" id="ARBA00023242"/>
    </source>
</evidence>
<keyword evidence="6" id="KW-0862">Zinc</keyword>
<dbReference type="AlphaFoldDB" id="A0A4U0XM28"/>
<dbReference type="OrthoDB" id="202825at2759"/>
<dbReference type="Proteomes" id="UP000308768">
    <property type="component" value="Unassembled WGS sequence"/>
</dbReference>
<comment type="subcellular location">
    <subcellularLocation>
        <location evidence="1">Nucleus</location>
    </subcellularLocation>
</comment>
<feature type="compositionally biased region" description="Polar residues" evidence="8">
    <location>
        <begin position="320"/>
        <end position="346"/>
    </location>
</feature>
<dbReference type="STRING" id="331657.A0A4U0XM28"/>
<keyword evidence="4" id="KW-0479">Metal-binding</keyword>
<protein>
    <submittedName>
        <fullName evidence="11">Uncharacterized protein</fullName>
    </submittedName>
</protein>
<comment type="caution">
    <text evidence="11">The sequence shown here is derived from an EMBL/GenBank/DDBJ whole genome shotgun (WGS) entry which is preliminary data.</text>
</comment>
<evidence type="ECO:0000256" key="8">
    <source>
        <dbReference type="SAM" id="MobiDB-lite"/>
    </source>
</evidence>
<dbReference type="PANTHER" id="PTHR13454">
    <property type="entry name" value="PROTEIN MCM10 HOMOLOG"/>
    <property type="match status" value="1"/>
</dbReference>
<feature type="region of interest" description="Disordered" evidence="8">
    <location>
        <begin position="680"/>
        <end position="708"/>
    </location>
</feature>
<feature type="compositionally biased region" description="Polar residues" evidence="8">
    <location>
        <begin position="133"/>
        <end position="145"/>
    </location>
</feature>
<keyword evidence="3" id="KW-0235">DNA replication</keyword>
<evidence type="ECO:0000313" key="12">
    <source>
        <dbReference type="Proteomes" id="UP000308768"/>
    </source>
</evidence>
<dbReference type="InterPro" id="IPR055065">
    <property type="entry name" value="OB_MCM10"/>
</dbReference>
<evidence type="ECO:0000256" key="1">
    <source>
        <dbReference type="ARBA" id="ARBA00004123"/>
    </source>
</evidence>
<evidence type="ECO:0000313" key="11">
    <source>
        <dbReference type="EMBL" id="TKA77367.1"/>
    </source>
</evidence>
<dbReference type="InterPro" id="IPR040184">
    <property type="entry name" value="Mcm10"/>
</dbReference>
<dbReference type="InterPro" id="IPR015408">
    <property type="entry name" value="Znf_Mcm10/DnaG"/>
</dbReference>
<feature type="domain" description="Zinc finger Mcm10/DnaG-type" evidence="9">
    <location>
        <begin position="504"/>
        <end position="549"/>
    </location>
</feature>
<feature type="compositionally biased region" description="Basic and acidic residues" evidence="8">
    <location>
        <begin position="209"/>
        <end position="231"/>
    </location>
</feature>
<dbReference type="Pfam" id="PF22379">
    <property type="entry name" value="OB_MCM10"/>
    <property type="match status" value="1"/>
</dbReference>
<dbReference type="InterPro" id="IPR012340">
    <property type="entry name" value="NA-bd_OB-fold"/>
</dbReference>
<keyword evidence="5" id="KW-0863">Zinc-finger</keyword>
<evidence type="ECO:0000256" key="2">
    <source>
        <dbReference type="ARBA" id="ARBA00009679"/>
    </source>
</evidence>
<feature type="region of interest" description="Disordered" evidence="8">
    <location>
        <begin position="104"/>
        <end position="145"/>
    </location>
</feature>
<evidence type="ECO:0000256" key="4">
    <source>
        <dbReference type="ARBA" id="ARBA00022723"/>
    </source>
</evidence>
<feature type="compositionally biased region" description="Acidic residues" evidence="8">
    <location>
        <begin position="71"/>
        <end position="80"/>
    </location>
</feature>
<dbReference type="PANTHER" id="PTHR13454:SF11">
    <property type="entry name" value="PROTEIN MCM10 HOMOLOG"/>
    <property type="match status" value="1"/>
</dbReference>
<feature type="region of interest" description="Disordered" evidence="8">
    <location>
        <begin position="724"/>
        <end position="745"/>
    </location>
</feature>
<dbReference type="GO" id="GO:0043596">
    <property type="term" value="C:nuclear replication fork"/>
    <property type="evidence" value="ECO:0007669"/>
    <property type="project" value="TreeGrafter"/>
</dbReference>
<feature type="region of interest" description="Disordered" evidence="8">
    <location>
        <begin position="1"/>
        <end position="81"/>
    </location>
</feature>
<feature type="compositionally biased region" description="Low complexity" evidence="8">
    <location>
        <begin position="299"/>
        <end position="314"/>
    </location>
</feature>
<sequence length="846" mass="90897">MVVVRESASAKVSPSKSGESWPPKSPYQALLSSPSGRKKLERRRDRGSPSPSPLRKPLSSSKALQALSIPSDDDEEDDEEALKLQLQAIEAKLKLKKLRAAKAKRIADAGADVEHGSTRSVRKGDASRMEGAGTSNSLAPSPQLQVPLSPAKVIKADKPPKSSARVLLGIDKGLRAQDVSLKRARDGTRIGVSCQEREKAAPIPPPKTFSERIAESRLGDKERQAKEERLKSSRSRTFGMGLRDDGGFKDVQTQLNSEKSHKRTSEKGGIQSVASRPLILHQDTSTPSTHPVKGSSTASKQLSASRPSSQSSESHFPAAPSSQHTAVSTNHFDDASNTDQPSEDNSIFESFSGFHLSKRNSALPHDRLTRTFTDKEIYSIPRLLKEIKAPDYELPDVEGDYVVLGVVASKSAPHNHKATRKSSTNGVQDEDGRSKFMVLKITDLKWEIDLFLFDTGFSQFWKITLGTVVAILNPSIMPPRSEKRDTGAFSLKLTSSDDTVLELGMSRDLGFCKAVKKDGQECRAWIDKRRTEVCELHVQLQLERAKAGRMEVNTMVPFGGSGGGGQGMRSKGRGMFGGRGHGDGNDGLTHEGRYHDRATHETAYIVPAQFSRGRSTAALMDDDEADTGAMERGCSKAELTRRRLAERERERLLAEKLGASGRGMGSEYLRLKHAANRKTSAVDGAGAGGRGSGGAGLADGSDEPPDAAALGLLSNRAEDVSFSPVKRRRIGSARRAPGPTSTAGGSEAMGWGGAYKSGILYPKGLKEVVEKGQTTLQSSLTTSIASKSGDHGVENPAKKRARFVLGGKGIRVPGRESLGERLDGLSALVAAGKGGDDESDDELDVI</sequence>
<feature type="domain" description="MCM10 OB-fold" evidence="10">
    <location>
        <begin position="351"/>
        <end position="492"/>
    </location>
</feature>
<organism evidence="11 12">
    <name type="scientific">Cryomyces minteri</name>
    <dbReference type="NCBI Taxonomy" id="331657"/>
    <lineage>
        <taxon>Eukaryota</taxon>
        <taxon>Fungi</taxon>
        <taxon>Dikarya</taxon>
        <taxon>Ascomycota</taxon>
        <taxon>Pezizomycotina</taxon>
        <taxon>Dothideomycetes</taxon>
        <taxon>Dothideomycetes incertae sedis</taxon>
        <taxon>Cryomyces</taxon>
    </lineage>
</organism>
<comment type="similarity">
    <text evidence="2">Belongs to the MCM10 family.</text>
</comment>
<feature type="compositionally biased region" description="Basic and acidic residues" evidence="8">
    <location>
        <begin position="112"/>
        <end position="128"/>
    </location>
</feature>
<evidence type="ECO:0000256" key="3">
    <source>
        <dbReference type="ARBA" id="ARBA00022705"/>
    </source>
</evidence>
<dbReference type="GO" id="GO:0003697">
    <property type="term" value="F:single-stranded DNA binding"/>
    <property type="evidence" value="ECO:0007669"/>
    <property type="project" value="InterPro"/>
</dbReference>
<dbReference type="GO" id="GO:0006270">
    <property type="term" value="P:DNA replication initiation"/>
    <property type="evidence" value="ECO:0007669"/>
    <property type="project" value="InterPro"/>
</dbReference>
<feature type="compositionally biased region" description="Gly residues" evidence="8">
    <location>
        <begin position="685"/>
        <end position="697"/>
    </location>
</feature>
<evidence type="ECO:0000256" key="6">
    <source>
        <dbReference type="ARBA" id="ARBA00022833"/>
    </source>
</evidence>
<feature type="compositionally biased region" description="Low complexity" evidence="8">
    <location>
        <begin position="53"/>
        <end position="62"/>
    </location>
</feature>
<name>A0A4U0XM28_9PEZI</name>
<gene>
    <name evidence="11" type="ORF">B0A49_01506</name>
</gene>
<dbReference type="Pfam" id="PF09329">
    <property type="entry name" value="zf-primase"/>
    <property type="match status" value="1"/>
</dbReference>